<protein>
    <submittedName>
        <fullName evidence="1">Uncharacterized protein</fullName>
    </submittedName>
</protein>
<dbReference type="EMBL" id="GBRH01254247">
    <property type="protein sequence ID" value="JAD43648.1"/>
    <property type="molecule type" value="Transcribed_RNA"/>
</dbReference>
<reference evidence="1" key="1">
    <citation type="submission" date="2014-09" db="EMBL/GenBank/DDBJ databases">
        <authorList>
            <person name="Magalhaes I.L.F."/>
            <person name="Oliveira U."/>
            <person name="Santos F.R."/>
            <person name="Vidigal T.H.D.A."/>
            <person name="Brescovit A.D."/>
            <person name="Santos A.J."/>
        </authorList>
    </citation>
    <scope>NUCLEOTIDE SEQUENCE</scope>
    <source>
        <tissue evidence="1">Shoot tissue taken approximately 20 cm above the soil surface</tissue>
    </source>
</reference>
<organism evidence="1">
    <name type="scientific">Arundo donax</name>
    <name type="common">Giant reed</name>
    <name type="synonym">Donax arundinaceus</name>
    <dbReference type="NCBI Taxonomy" id="35708"/>
    <lineage>
        <taxon>Eukaryota</taxon>
        <taxon>Viridiplantae</taxon>
        <taxon>Streptophyta</taxon>
        <taxon>Embryophyta</taxon>
        <taxon>Tracheophyta</taxon>
        <taxon>Spermatophyta</taxon>
        <taxon>Magnoliopsida</taxon>
        <taxon>Liliopsida</taxon>
        <taxon>Poales</taxon>
        <taxon>Poaceae</taxon>
        <taxon>PACMAD clade</taxon>
        <taxon>Arundinoideae</taxon>
        <taxon>Arundineae</taxon>
        <taxon>Arundo</taxon>
    </lineage>
</organism>
<dbReference type="AlphaFoldDB" id="A0A0A9A144"/>
<accession>A0A0A9A144</accession>
<reference evidence="1" key="2">
    <citation type="journal article" date="2015" name="Data Brief">
        <title>Shoot transcriptome of the giant reed, Arundo donax.</title>
        <authorList>
            <person name="Barrero R.A."/>
            <person name="Guerrero F.D."/>
            <person name="Moolhuijzen P."/>
            <person name="Goolsby J.A."/>
            <person name="Tidwell J."/>
            <person name="Bellgard S.E."/>
            <person name="Bellgard M.I."/>
        </authorList>
    </citation>
    <scope>NUCLEOTIDE SEQUENCE</scope>
    <source>
        <tissue evidence="1">Shoot tissue taken approximately 20 cm above the soil surface</tissue>
    </source>
</reference>
<sequence length="42" mass="5030">MSGTLPFFCSSDYKVLLIKKEKTWTQREDQNVPKCWMRIHLA</sequence>
<proteinExistence type="predicted"/>
<evidence type="ECO:0000313" key="1">
    <source>
        <dbReference type="EMBL" id="JAD43648.1"/>
    </source>
</evidence>
<name>A0A0A9A144_ARUDO</name>